<dbReference type="EMBL" id="WIQW01000010">
    <property type="protein sequence ID" value="KAF3107396.1"/>
    <property type="molecule type" value="Genomic_DNA"/>
</dbReference>
<name>A0A7C8TXI2_ORBOL</name>
<evidence type="ECO:0000313" key="3">
    <source>
        <dbReference type="Proteomes" id="UP000297595"/>
    </source>
</evidence>
<gene>
    <name evidence="2" type="ORF">EYR41_007551</name>
    <name evidence="1" type="ORF">TWF102_000316</name>
</gene>
<comment type="caution">
    <text evidence="2">The sequence shown here is derived from an EMBL/GenBank/DDBJ whole genome shotgun (WGS) entry which is preliminary data.</text>
</comment>
<dbReference type="Proteomes" id="UP000297595">
    <property type="component" value="Unassembled WGS sequence"/>
</dbReference>
<accession>A0A7C8TXI2</accession>
<evidence type="ECO:0000313" key="2">
    <source>
        <dbReference type="EMBL" id="TGJ68505.1"/>
    </source>
</evidence>
<dbReference type="Proteomes" id="UP000475325">
    <property type="component" value="Unassembled WGS sequence"/>
</dbReference>
<dbReference type="EMBL" id="SOZJ01000004">
    <property type="protein sequence ID" value="TGJ68505.1"/>
    <property type="molecule type" value="Genomic_DNA"/>
</dbReference>
<evidence type="ECO:0000313" key="1">
    <source>
        <dbReference type="EMBL" id="KAF3107396.1"/>
    </source>
</evidence>
<dbReference type="AlphaFoldDB" id="A0A7C8TXI2"/>
<evidence type="ECO:0000313" key="4">
    <source>
        <dbReference type="Proteomes" id="UP000475325"/>
    </source>
</evidence>
<organism evidence="2 3">
    <name type="scientific">Orbilia oligospora</name>
    <name type="common">Nematode-trapping fungus</name>
    <name type="synonym">Arthrobotrys oligospora</name>
    <dbReference type="NCBI Taxonomy" id="2813651"/>
    <lineage>
        <taxon>Eukaryota</taxon>
        <taxon>Fungi</taxon>
        <taxon>Dikarya</taxon>
        <taxon>Ascomycota</taxon>
        <taxon>Pezizomycotina</taxon>
        <taxon>Orbiliomycetes</taxon>
        <taxon>Orbiliales</taxon>
        <taxon>Orbiliaceae</taxon>
        <taxon>Orbilia</taxon>
    </lineage>
</organism>
<reference evidence="1 4" key="2">
    <citation type="submission" date="2019-06" db="EMBL/GenBank/DDBJ databases">
        <authorList>
            <person name="Palmer J.M."/>
        </authorList>
    </citation>
    <scope>NUCLEOTIDE SEQUENCE [LARGE SCALE GENOMIC DNA]</scope>
    <source>
        <strain evidence="1 4">TWF102</strain>
    </source>
</reference>
<reference evidence="2 3" key="1">
    <citation type="submission" date="2019-03" db="EMBL/GenBank/DDBJ databases">
        <title>Nematode-trapping fungi genome.</title>
        <authorList>
            <person name="Vidal-Diez De Ulzurrun G."/>
        </authorList>
    </citation>
    <scope>NUCLEOTIDE SEQUENCE [LARGE SCALE GENOMIC DNA]</scope>
    <source>
        <strain evidence="2 3">TWF154</strain>
    </source>
</reference>
<protein>
    <submittedName>
        <fullName evidence="2">Uncharacterized protein</fullName>
    </submittedName>
</protein>
<proteinExistence type="predicted"/>
<sequence>MRVFLLDCAASGCRRSRTWSRQEKCRQAGIDSGSRTGWVLRIKEPKSSRTYDQFYGVLKTRGSFKQLNVAAPS</sequence>